<dbReference type="SUPFAM" id="SSF52317">
    <property type="entry name" value="Class I glutamine amidotransferase-like"/>
    <property type="match status" value="1"/>
</dbReference>
<dbReference type="EC" id="4.3.3.6" evidence="7"/>
<evidence type="ECO:0000256" key="5">
    <source>
        <dbReference type="ARBA" id="ARBA00023239"/>
    </source>
</evidence>
<evidence type="ECO:0000256" key="2">
    <source>
        <dbReference type="ARBA" id="ARBA00022801"/>
    </source>
</evidence>
<protein>
    <recommendedName>
        <fullName evidence="7">Pyridoxal 5'-phosphate synthase subunit PdxT</fullName>
        <ecNumber evidence="7">4.3.3.6</ecNumber>
    </recommendedName>
    <alternativeName>
        <fullName evidence="7">Pdx2</fullName>
    </alternativeName>
    <alternativeName>
        <fullName evidence="7">Pyridoxal 5'-phosphate synthase glutaminase subunit</fullName>
        <ecNumber evidence="7">3.5.1.2</ecNumber>
    </alternativeName>
</protein>
<feature type="binding site" evidence="7">
    <location>
        <begin position="50"/>
        <end position="52"/>
    </location>
    <ligand>
        <name>L-glutamine</name>
        <dbReference type="ChEBI" id="CHEBI:58359"/>
    </ligand>
</feature>
<evidence type="ECO:0000256" key="1">
    <source>
        <dbReference type="ARBA" id="ARBA00008345"/>
    </source>
</evidence>
<dbReference type="Pfam" id="PF01174">
    <property type="entry name" value="SNO"/>
    <property type="match status" value="1"/>
</dbReference>
<dbReference type="InterPro" id="IPR029062">
    <property type="entry name" value="Class_I_gatase-like"/>
</dbReference>
<dbReference type="Proteomes" id="UP001519311">
    <property type="component" value="Unassembled WGS sequence"/>
</dbReference>
<evidence type="ECO:0000256" key="4">
    <source>
        <dbReference type="ARBA" id="ARBA00022962"/>
    </source>
</evidence>
<feature type="active site" description="Charge relay system" evidence="7">
    <location>
        <position position="191"/>
    </location>
</feature>
<keyword evidence="3 7" id="KW-0663">Pyridoxal phosphate</keyword>
<dbReference type="RefSeq" id="WP_245376846.1">
    <property type="nucleotide sequence ID" value="NZ_BMWJ01000006.1"/>
</dbReference>
<dbReference type="PANTHER" id="PTHR31559:SF0">
    <property type="entry name" value="PYRIDOXAL 5'-PHOSPHATE SYNTHASE SUBUNIT SNO1-RELATED"/>
    <property type="match status" value="1"/>
</dbReference>
<keyword evidence="9" id="KW-1185">Reference proteome</keyword>
<sequence>MTDTPVIGVLALQGDVREHLIALASADAVARPVRRPEELAEVDGLVIPGGESTTMSKLAVLFGMMEPLRARVAAGMPVYGTCAGMILLADEILDPSPSSPSRSSGGYPISGQETVGGIDMIVRRNAFGRQNESFEAAVEVDGVPGGSVEGVFIRAPWVESVGAAVDVIATHGGHIVAVRQGNALATSFHPELTGDHRVHALFVDMVRAVGRLDPGRISRVRIDSGDAKEKADVRPL</sequence>
<proteinExistence type="inferred from homology"/>
<reference evidence="8 9" key="1">
    <citation type="submission" date="2021-03" db="EMBL/GenBank/DDBJ databases">
        <title>Sequencing the genomes of 1000 actinobacteria strains.</title>
        <authorList>
            <person name="Klenk H.-P."/>
        </authorList>
    </citation>
    <scope>NUCLEOTIDE SEQUENCE [LARGE SCALE GENOMIC DNA]</scope>
    <source>
        <strain evidence="8 9">DSM 40843</strain>
    </source>
</reference>
<feature type="binding site" evidence="7">
    <location>
        <begin position="153"/>
        <end position="154"/>
    </location>
    <ligand>
        <name>L-glutamine</name>
        <dbReference type="ChEBI" id="CHEBI:58359"/>
    </ligand>
</feature>
<gene>
    <name evidence="7" type="primary">pdxT</name>
    <name evidence="8" type="ORF">JOF59_004897</name>
</gene>
<dbReference type="GO" id="GO:0036381">
    <property type="term" value="F:pyridoxal 5'-phosphate synthase (glutamine hydrolysing) activity"/>
    <property type="evidence" value="ECO:0007669"/>
    <property type="project" value="UniProtKB-EC"/>
</dbReference>
<comment type="subunit">
    <text evidence="7">In the presence of PdxS, forms a dodecamer of heterodimers. Only shows activity in the heterodimer.</text>
</comment>
<organism evidence="8 9">
    <name type="scientific">Streptomyces clavifer</name>
    <dbReference type="NCBI Taxonomy" id="68188"/>
    <lineage>
        <taxon>Bacteria</taxon>
        <taxon>Bacillati</taxon>
        <taxon>Actinomycetota</taxon>
        <taxon>Actinomycetes</taxon>
        <taxon>Kitasatosporales</taxon>
        <taxon>Streptomycetaceae</taxon>
        <taxon>Streptomyces</taxon>
    </lineage>
</organism>
<evidence type="ECO:0000256" key="3">
    <source>
        <dbReference type="ARBA" id="ARBA00022898"/>
    </source>
</evidence>
<feature type="active site" description="Nucleophile" evidence="7">
    <location>
        <position position="82"/>
    </location>
</feature>
<dbReference type="PROSITE" id="PS01236">
    <property type="entry name" value="PDXT_SNO_1"/>
    <property type="match status" value="1"/>
</dbReference>
<evidence type="ECO:0000256" key="7">
    <source>
        <dbReference type="HAMAP-Rule" id="MF_01615"/>
    </source>
</evidence>
<dbReference type="NCBIfam" id="TIGR03800">
    <property type="entry name" value="PLP_synth_Pdx2"/>
    <property type="match status" value="1"/>
</dbReference>
<dbReference type="PROSITE" id="PS51273">
    <property type="entry name" value="GATASE_TYPE_1"/>
    <property type="match status" value="1"/>
</dbReference>
<comment type="caution">
    <text evidence="8">The sequence shown here is derived from an EMBL/GenBank/DDBJ whole genome shotgun (WGS) entry which is preliminary data.</text>
</comment>
<feature type="binding site" evidence="7">
    <location>
        <position position="124"/>
    </location>
    <ligand>
        <name>L-glutamine</name>
        <dbReference type="ChEBI" id="CHEBI:58359"/>
    </ligand>
</feature>
<keyword evidence="4 7" id="KW-0315">Glutamine amidotransferase</keyword>
<dbReference type="EMBL" id="JAGINS010000001">
    <property type="protein sequence ID" value="MBP2362497.1"/>
    <property type="molecule type" value="Genomic_DNA"/>
</dbReference>
<name>A0ABS4VEZ4_9ACTN</name>
<dbReference type="PROSITE" id="PS51130">
    <property type="entry name" value="PDXT_SNO_2"/>
    <property type="match status" value="1"/>
</dbReference>
<dbReference type="HAMAP" id="MF_01615">
    <property type="entry name" value="PdxT"/>
    <property type="match status" value="1"/>
</dbReference>
<comment type="function">
    <text evidence="7">Catalyzes the hydrolysis of glutamine to glutamate and ammonia as part of the biosynthesis of pyridoxal 5'-phosphate. The resulting ammonia molecule is channeled to the active site of PdxS.</text>
</comment>
<dbReference type="InterPro" id="IPR002161">
    <property type="entry name" value="PdxT/SNO"/>
</dbReference>
<keyword evidence="5 7" id="KW-0456">Lyase</keyword>
<comment type="catalytic activity">
    <reaction evidence="6 7">
        <text>L-glutamine + H2O = L-glutamate + NH4(+)</text>
        <dbReference type="Rhea" id="RHEA:15889"/>
        <dbReference type="ChEBI" id="CHEBI:15377"/>
        <dbReference type="ChEBI" id="CHEBI:28938"/>
        <dbReference type="ChEBI" id="CHEBI:29985"/>
        <dbReference type="ChEBI" id="CHEBI:58359"/>
        <dbReference type="EC" id="3.5.1.2"/>
    </reaction>
</comment>
<dbReference type="Gene3D" id="3.40.50.880">
    <property type="match status" value="1"/>
</dbReference>
<accession>A0ABS4VEZ4</accession>
<dbReference type="PANTHER" id="PTHR31559">
    <property type="entry name" value="PYRIDOXAL 5'-PHOSPHATE SYNTHASE SUBUNIT SNO"/>
    <property type="match status" value="1"/>
</dbReference>
<comment type="similarity">
    <text evidence="1 7">Belongs to the glutaminase PdxT/SNO family.</text>
</comment>
<dbReference type="PIRSF" id="PIRSF005639">
    <property type="entry name" value="Glut_amidoT_SNO"/>
    <property type="match status" value="1"/>
</dbReference>
<dbReference type="InterPro" id="IPR021196">
    <property type="entry name" value="PdxT/SNO_CS"/>
</dbReference>
<feature type="active site" description="Charge relay system" evidence="7">
    <location>
        <position position="189"/>
    </location>
</feature>
<comment type="pathway">
    <text evidence="7">Cofactor biosynthesis; pyridoxal 5'-phosphate biosynthesis.</text>
</comment>
<dbReference type="EC" id="3.5.1.2" evidence="7"/>
<evidence type="ECO:0000313" key="9">
    <source>
        <dbReference type="Proteomes" id="UP001519311"/>
    </source>
</evidence>
<evidence type="ECO:0000313" key="8">
    <source>
        <dbReference type="EMBL" id="MBP2362497.1"/>
    </source>
</evidence>
<keyword evidence="2 7" id="KW-0378">Hydrolase</keyword>
<comment type="catalytic activity">
    <reaction evidence="7">
        <text>aldehydo-D-ribose 5-phosphate + D-glyceraldehyde 3-phosphate + L-glutamine = pyridoxal 5'-phosphate + L-glutamate + phosphate + 3 H2O + H(+)</text>
        <dbReference type="Rhea" id="RHEA:31507"/>
        <dbReference type="ChEBI" id="CHEBI:15377"/>
        <dbReference type="ChEBI" id="CHEBI:15378"/>
        <dbReference type="ChEBI" id="CHEBI:29985"/>
        <dbReference type="ChEBI" id="CHEBI:43474"/>
        <dbReference type="ChEBI" id="CHEBI:58273"/>
        <dbReference type="ChEBI" id="CHEBI:58359"/>
        <dbReference type="ChEBI" id="CHEBI:59776"/>
        <dbReference type="ChEBI" id="CHEBI:597326"/>
        <dbReference type="EC" id="4.3.3.6"/>
    </reaction>
</comment>
<dbReference type="CDD" id="cd01749">
    <property type="entry name" value="GATase1_PB"/>
    <property type="match status" value="1"/>
</dbReference>
<evidence type="ECO:0000256" key="6">
    <source>
        <dbReference type="ARBA" id="ARBA00049534"/>
    </source>
</evidence>
<dbReference type="PROSITE" id="PS51274">
    <property type="entry name" value="GATASE_COBBQ"/>
    <property type="match status" value="1"/>
</dbReference>